<evidence type="ECO:0000256" key="7">
    <source>
        <dbReference type="ARBA" id="ARBA00022842"/>
    </source>
</evidence>
<comment type="caution">
    <text evidence="9">The sequence shown here is derived from an EMBL/GenBank/DDBJ whole genome shotgun (WGS) entry which is preliminary data.</text>
</comment>
<evidence type="ECO:0000256" key="5">
    <source>
        <dbReference type="ARBA" id="ARBA00022741"/>
    </source>
</evidence>
<keyword evidence="2 9" id="KW-0808">Transferase</keyword>
<name>A0A1F7F373_UNCRA</name>
<dbReference type="Proteomes" id="UP000179243">
    <property type="component" value="Unassembled WGS sequence"/>
</dbReference>
<dbReference type="CDD" id="cd05403">
    <property type="entry name" value="NT_KNTase_like"/>
    <property type="match status" value="1"/>
</dbReference>
<dbReference type="SUPFAM" id="SSF81301">
    <property type="entry name" value="Nucleotidyltransferase"/>
    <property type="match status" value="1"/>
</dbReference>
<dbReference type="Pfam" id="PF18765">
    <property type="entry name" value="Polbeta"/>
    <property type="match status" value="1"/>
</dbReference>
<dbReference type="GO" id="GO:0005524">
    <property type="term" value="F:ATP binding"/>
    <property type="evidence" value="ECO:0007669"/>
    <property type="project" value="UniProtKB-KW"/>
</dbReference>
<sequence>MGKNDILVLLRMYKGRCAGKYGINALGVFGSVARDQATGDSDVDIVVKMEQPNLVTLSRIRLEIEEMVHTHVDIVHYRDTMNKLLKKRIDEEAVYA</sequence>
<accession>A0A1F7F373</accession>
<dbReference type="GO" id="GO:0046872">
    <property type="term" value="F:metal ion binding"/>
    <property type="evidence" value="ECO:0007669"/>
    <property type="project" value="UniProtKB-KW"/>
</dbReference>
<dbReference type="AlphaFoldDB" id="A0A1F7F373"/>
<dbReference type="PANTHER" id="PTHR33571:SF14">
    <property type="entry name" value="PROTEIN ADENYLYLTRANSFERASE MJ0435-RELATED"/>
    <property type="match status" value="1"/>
</dbReference>
<proteinExistence type="predicted"/>
<dbReference type="PANTHER" id="PTHR33571">
    <property type="entry name" value="SSL8005 PROTEIN"/>
    <property type="match status" value="1"/>
</dbReference>
<evidence type="ECO:0000259" key="8">
    <source>
        <dbReference type="Pfam" id="PF18765"/>
    </source>
</evidence>
<protein>
    <submittedName>
        <fullName evidence="9">Nucleotidyltransferase</fullName>
    </submittedName>
</protein>
<evidence type="ECO:0000313" key="10">
    <source>
        <dbReference type="Proteomes" id="UP000179243"/>
    </source>
</evidence>
<evidence type="ECO:0000256" key="6">
    <source>
        <dbReference type="ARBA" id="ARBA00022840"/>
    </source>
</evidence>
<dbReference type="GO" id="GO:0016779">
    <property type="term" value="F:nucleotidyltransferase activity"/>
    <property type="evidence" value="ECO:0007669"/>
    <property type="project" value="UniProtKB-KW"/>
</dbReference>
<dbReference type="InterPro" id="IPR052038">
    <property type="entry name" value="Type-VII_TA_antitoxin"/>
</dbReference>
<evidence type="ECO:0000256" key="4">
    <source>
        <dbReference type="ARBA" id="ARBA00022723"/>
    </source>
</evidence>
<evidence type="ECO:0000313" key="9">
    <source>
        <dbReference type="EMBL" id="OGK01124.1"/>
    </source>
</evidence>
<feature type="domain" description="Polymerase beta nucleotidyltransferase" evidence="8">
    <location>
        <begin position="22"/>
        <end position="91"/>
    </location>
</feature>
<dbReference type="InterPro" id="IPR043519">
    <property type="entry name" value="NT_sf"/>
</dbReference>
<evidence type="ECO:0000256" key="2">
    <source>
        <dbReference type="ARBA" id="ARBA00022679"/>
    </source>
</evidence>
<keyword evidence="5" id="KW-0547">Nucleotide-binding</keyword>
<evidence type="ECO:0000256" key="1">
    <source>
        <dbReference type="ARBA" id="ARBA00001946"/>
    </source>
</evidence>
<dbReference type="InterPro" id="IPR041633">
    <property type="entry name" value="Polbeta"/>
</dbReference>
<comment type="cofactor">
    <cofactor evidence="1">
        <name>Mg(2+)</name>
        <dbReference type="ChEBI" id="CHEBI:18420"/>
    </cofactor>
</comment>
<dbReference type="EMBL" id="MFYX01000132">
    <property type="protein sequence ID" value="OGK01124.1"/>
    <property type="molecule type" value="Genomic_DNA"/>
</dbReference>
<keyword evidence="4" id="KW-0479">Metal-binding</keyword>
<organism evidence="9 10">
    <name type="scientific">Candidatus Raymondbacteria bacterium RIFOXYD12_FULL_49_13</name>
    <dbReference type="NCBI Taxonomy" id="1817890"/>
    <lineage>
        <taxon>Bacteria</taxon>
        <taxon>Raymondiibacteriota</taxon>
    </lineage>
</organism>
<keyword evidence="3" id="KW-0548">Nucleotidyltransferase</keyword>
<keyword evidence="6" id="KW-0067">ATP-binding</keyword>
<keyword evidence="7" id="KW-0460">Magnesium</keyword>
<evidence type="ECO:0000256" key="3">
    <source>
        <dbReference type="ARBA" id="ARBA00022695"/>
    </source>
</evidence>
<reference evidence="9 10" key="1">
    <citation type="journal article" date="2016" name="Nat. Commun.">
        <title>Thousands of microbial genomes shed light on interconnected biogeochemical processes in an aquifer system.</title>
        <authorList>
            <person name="Anantharaman K."/>
            <person name="Brown C.T."/>
            <person name="Hug L.A."/>
            <person name="Sharon I."/>
            <person name="Castelle C.J."/>
            <person name="Probst A.J."/>
            <person name="Thomas B.C."/>
            <person name="Singh A."/>
            <person name="Wilkins M.J."/>
            <person name="Karaoz U."/>
            <person name="Brodie E.L."/>
            <person name="Williams K.H."/>
            <person name="Hubbard S.S."/>
            <person name="Banfield J.F."/>
        </authorList>
    </citation>
    <scope>NUCLEOTIDE SEQUENCE [LARGE SCALE GENOMIC DNA]</scope>
</reference>
<gene>
    <name evidence="9" type="ORF">A2519_20395</name>
</gene>
<dbReference type="Gene3D" id="3.30.460.10">
    <property type="entry name" value="Beta Polymerase, domain 2"/>
    <property type="match status" value="1"/>
</dbReference>